<reference evidence="1" key="1">
    <citation type="submission" date="2020-04" db="EMBL/GenBank/DDBJ databases">
        <authorList>
            <person name="Chiriac C."/>
            <person name="Salcher M."/>
            <person name="Ghai R."/>
            <person name="Kavagutti S V."/>
        </authorList>
    </citation>
    <scope>NUCLEOTIDE SEQUENCE</scope>
</reference>
<dbReference type="EMBL" id="LR796702">
    <property type="protein sequence ID" value="CAB4160992.1"/>
    <property type="molecule type" value="Genomic_DNA"/>
</dbReference>
<protein>
    <submittedName>
        <fullName evidence="1">Uncharacterized protein</fullName>
    </submittedName>
</protein>
<proteinExistence type="predicted"/>
<sequence>MVAERCMCGATDCPICGPLQGYSIRNKEFDYDYEEIALEEVVETILDYGQWPRPRIGKYQARVEFSLYEYLQEHSDPQVMLEMYEACICDDNDVLELRRIKERKAIAERLTAHLRNSDIVHEHGEFLAADDK</sequence>
<gene>
    <name evidence="1" type="ORF">UFOVP773_26</name>
</gene>
<accession>A0A6J5NQD1</accession>
<organism evidence="1">
    <name type="scientific">uncultured Caudovirales phage</name>
    <dbReference type="NCBI Taxonomy" id="2100421"/>
    <lineage>
        <taxon>Viruses</taxon>
        <taxon>Duplodnaviria</taxon>
        <taxon>Heunggongvirae</taxon>
        <taxon>Uroviricota</taxon>
        <taxon>Caudoviricetes</taxon>
        <taxon>Peduoviridae</taxon>
        <taxon>Maltschvirus</taxon>
        <taxon>Maltschvirus maltsch</taxon>
    </lineage>
</organism>
<name>A0A6J5NQD1_9CAUD</name>
<evidence type="ECO:0000313" key="1">
    <source>
        <dbReference type="EMBL" id="CAB4160992.1"/>
    </source>
</evidence>